<dbReference type="SUPFAM" id="SSF57903">
    <property type="entry name" value="FYVE/PHD zinc finger"/>
    <property type="match status" value="2"/>
</dbReference>
<dbReference type="PROSITE" id="PS50016">
    <property type="entry name" value="ZF_PHD_2"/>
    <property type="match status" value="1"/>
</dbReference>
<dbReference type="PANTHER" id="PTHR47636">
    <property type="entry name" value="TRANSCRIPTIONAL REGULATORY PROTEIN RCO1"/>
    <property type="match status" value="1"/>
</dbReference>
<dbReference type="OrthoDB" id="5876363at2759"/>
<dbReference type="GO" id="GO:0008270">
    <property type="term" value="F:zinc ion binding"/>
    <property type="evidence" value="ECO:0007669"/>
    <property type="project" value="UniProtKB-KW"/>
</dbReference>
<keyword evidence="2 4" id="KW-0863">Zinc-finger</keyword>
<evidence type="ECO:0000313" key="8">
    <source>
        <dbReference type="Proteomes" id="UP000268321"/>
    </source>
</evidence>
<dbReference type="PANTHER" id="PTHR47636:SF1">
    <property type="entry name" value="TRANSCRIPTIONAL REGULATORY PROTEIN RCO1"/>
    <property type="match status" value="1"/>
</dbReference>
<feature type="coiled-coil region" evidence="5">
    <location>
        <begin position="490"/>
        <end position="517"/>
    </location>
</feature>
<dbReference type="GO" id="GO:0032221">
    <property type="term" value="C:Rpd3S complex"/>
    <property type="evidence" value="ECO:0007669"/>
    <property type="project" value="TreeGrafter"/>
</dbReference>
<accession>A0A4P9ZD90</accession>
<evidence type="ECO:0000259" key="6">
    <source>
        <dbReference type="PROSITE" id="PS50016"/>
    </source>
</evidence>
<organism evidence="7 8">
    <name type="scientific">Metschnikowia bicuspidata</name>
    <dbReference type="NCBI Taxonomy" id="27322"/>
    <lineage>
        <taxon>Eukaryota</taxon>
        <taxon>Fungi</taxon>
        <taxon>Dikarya</taxon>
        <taxon>Ascomycota</taxon>
        <taxon>Saccharomycotina</taxon>
        <taxon>Pichiomycetes</taxon>
        <taxon>Metschnikowiaceae</taxon>
        <taxon>Metschnikowia</taxon>
    </lineage>
</organism>
<keyword evidence="3" id="KW-0862">Zinc</keyword>
<proteinExistence type="predicted"/>
<evidence type="ECO:0000256" key="2">
    <source>
        <dbReference type="ARBA" id="ARBA00022771"/>
    </source>
</evidence>
<dbReference type="InterPro" id="IPR001965">
    <property type="entry name" value="Znf_PHD"/>
</dbReference>
<protein>
    <recommendedName>
        <fullName evidence="6">PHD-type domain-containing protein</fullName>
    </recommendedName>
</protein>
<evidence type="ECO:0000313" key="7">
    <source>
        <dbReference type="EMBL" id="RKP30907.1"/>
    </source>
</evidence>
<evidence type="ECO:0000256" key="4">
    <source>
        <dbReference type="PROSITE-ProRule" id="PRU00146"/>
    </source>
</evidence>
<dbReference type="CDD" id="cd15534">
    <property type="entry name" value="PHD2_PHF12_Rco1"/>
    <property type="match status" value="1"/>
</dbReference>
<dbReference type="InterPro" id="IPR052819">
    <property type="entry name" value="Chromatin_regulatory_protein"/>
</dbReference>
<reference evidence="8" key="1">
    <citation type="journal article" date="2018" name="Nat. Microbiol.">
        <title>Leveraging single-cell genomics to expand the fungal tree of life.</title>
        <authorList>
            <person name="Ahrendt S.R."/>
            <person name="Quandt C.A."/>
            <person name="Ciobanu D."/>
            <person name="Clum A."/>
            <person name="Salamov A."/>
            <person name="Andreopoulos B."/>
            <person name="Cheng J.F."/>
            <person name="Woyke T."/>
            <person name="Pelin A."/>
            <person name="Henrissat B."/>
            <person name="Reynolds N.K."/>
            <person name="Benny G.L."/>
            <person name="Smith M.E."/>
            <person name="James T.Y."/>
            <person name="Grigoriev I.V."/>
        </authorList>
    </citation>
    <scope>NUCLEOTIDE SEQUENCE [LARGE SCALE GENOMIC DNA]</scope>
    <source>
        <strain evidence="8">Baker2002</strain>
    </source>
</reference>
<sequence>MAFPDTGTADALGFVEPELAVPRPGISGYTLESLPPVKQKRTVRRNKLALGSRLSPEADPGTHYERELAYQASLKTPELEQLTGVSELPRKKLTILIPSTPREILPRLETTPGRRASKKIKIISPKRLPLLLAPPSDEPSLDAESANNNDDFCSTCGGTGIFICCDLCPKSFHLLCCAPPLLEVPDKDDWNCRECRAASGIDPKPAWNLIGIFGLLLNDLHGSNPNEFCLPKGLRESTFINVYLGEDSQYVDLLLKKESPTQNGPKSGAGGSHMAGFNRNGDLDIESLYDKNGAPHLCHKCGLSGLNRRTLIFCDYCPLVWHLDCLPSAVCVPKTLGLKWRCPNHVESIIPSYWLERRSFKESVVVDSGAQSNFLRYLLASNFLIKFSDQPHLNDGYAPLLAEYLDYQRDDFISNRSNHIANNGAGASKTDEPDVDPNVKPPPFLQSFGVHEGVVAKSSQKLARVLVVSNGDAPKEFPFIYRIPEQQIVLDFVNKSKRNILEQLQQYEDKAAQEQEDEQAVLGLLLLKGACVKVEANGASEAGVAPANSSPHETQKEELPEHDLAILRRLTSSIGKEKLLSLVSAI</sequence>
<dbReference type="GO" id="GO:0006357">
    <property type="term" value="P:regulation of transcription by RNA polymerase II"/>
    <property type="evidence" value="ECO:0007669"/>
    <property type="project" value="TreeGrafter"/>
</dbReference>
<keyword evidence="1" id="KW-0479">Metal-binding</keyword>
<evidence type="ECO:0000256" key="3">
    <source>
        <dbReference type="ARBA" id="ARBA00022833"/>
    </source>
</evidence>
<dbReference type="Pfam" id="PF00628">
    <property type="entry name" value="PHD"/>
    <property type="match status" value="1"/>
</dbReference>
<dbReference type="AlphaFoldDB" id="A0A4P9ZD90"/>
<dbReference type="InterPro" id="IPR019786">
    <property type="entry name" value="Zinc_finger_PHD-type_CS"/>
</dbReference>
<dbReference type="PROSITE" id="PS01359">
    <property type="entry name" value="ZF_PHD_1"/>
    <property type="match status" value="1"/>
</dbReference>
<keyword evidence="8" id="KW-1185">Reference proteome</keyword>
<dbReference type="EMBL" id="ML004450">
    <property type="protein sequence ID" value="RKP30907.1"/>
    <property type="molecule type" value="Genomic_DNA"/>
</dbReference>
<feature type="domain" description="PHD-type" evidence="6">
    <location>
        <begin position="150"/>
        <end position="198"/>
    </location>
</feature>
<evidence type="ECO:0000256" key="5">
    <source>
        <dbReference type="SAM" id="Coils"/>
    </source>
</evidence>
<evidence type="ECO:0000256" key="1">
    <source>
        <dbReference type="ARBA" id="ARBA00022723"/>
    </source>
</evidence>
<dbReference type="InterPro" id="IPR019787">
    <property type="entry name" value="Znf_PHD-finger"/>
</dbReference>
<name>A0A4P9ZD90_9ASCO</name>
<dbReference type="Gene3D" id="3.30.40.10">
    <property type="entry name" value="Zinc/RING finger domain, C3HC4 (zinc finger)"/>
    <property type="match status" value="2"/>
</dbReference>
<dbReference type="InterPro" id="IPR011011">
    <property type="entry name" value="Znf_FYVE_PHD"/>
</dbReference>
<dbReference type="InterPro" id="IPR013083">
    <property type="entry name" value="Znf_RING/FYVE/PHD"/>
</dbReference>
<keyword evidence="5" id="KW-0175">Coiled coil</keyword>
<dbReference type="SMART" id="SM00249">
    <property type="entry name" value="PHD"/>
    <property type="match status" value="2"/>
</dbReference>
<gene>
    <name evidence="7" type="ORF">METBISCDRAFT_15283</name>
</gene>
<dbReference type="Proteomes" id="UP000268321">
    <property type="component" value="Unassembled WGS sequence"/>
</dbReference>